<evidence type="ECO:0008006" key="3">
    <source>
        <dbReference type="Google" id="ProtNLM"/>
    </source>
</evidence>
<evidence type="ECO:0000313" key="1">
    <source>
        <dbReference type="EMBL" id="NEV94966.1"/>
    </source>
</evidence>
<accession>A0A6B3R2V6</accession>
<evidence type="ECO:0000313" key="2">
    <source>
        <dbReference type="Proteomes" id="UP000478505"/>
    </source>
</evidence>
<dbReference type="AlphaFoldDB" id="A0A6B3R2V6"/>
<comment type="caution">
    <text evidence="1">The sequence shown here is derived from an EMBL/GenBank/DDBJ whole genome shotgun (WGS) entry which is preliminary data.</text>
</comment>
<dbReference type="Proteomes" id="UP000478505">
    <property type="component" value="Unassembled WGS sequence"/>
</dbReference>
<reference evidence="1 2" key="1">
    <citation type="submission" date="2020-02" db="EMBL/GenBank/DDBJ databases">
        <title>Flavobacteriaceae Psychroflexus bacterium YR1-1, complete genome.</title>
        <authorList>
            <person name="Li Y."/>
            <person name="Wu S."/>
        </authorList>
    </citation>
    <scope>NUCLEOTIDE SEQUENCE [LARGE SCALE GENOMIC DNA]</scope>
    <source>
        <strain evidence="1 2">YR1-1</strain>
    </source>
</reference>
<dbReference type="SUPFAM" id="SSF53137">
    <property type="entry name" value="Translational machinery components"/>
    <property type="match status" value="1"/>
</dbReference>
<dbReference type="EMBL" id="JAAIKD010000008">
    <property type="protein sequence ID" value="NEV94966.1"/>
    <property type="molecule type" value="Genomic_DNA"/>
</dbReference>
<organism evidence="1 2">
    <name type="scientific">Psychroflexus aurantiacus</name>
    <dbReference type="NCBI Taxonomy" id="2709310"/>
    <lineage>
        <taxon>Bacteria</taxon>
        <taxon>Pseudomonadati</taxon>
        <taxon>Bacteroidota</taxon>
        <taxon>Flavobacteriia</taxon>
        <taxon>Flavobacteriales</taxon>
        <taxon>Flavobacteriaceae</taxon>
        <taxon>Psychroflexus</taxon>
    </lineage>
</organism>
<gene>
    <name evidence="1" type="ORF">G3567_12535</name>
</gene>
<keyword evidence="2" id="KW-1185">Reference proteome</keyword>
<protein>
    <recommendedName>
        <fullName evidence="3">Protein required for attachment to host cells</fullName>
    </recommendedName>
</protein>
<sequence>MWLDKDKAHIVTIDGKTEKFETVQFNIEHYKIHGGFGTRFKGSPQDVVQDSKYLEREKHQFKAYLKAITDKVNDSSEIVLFGPAKTNERFAKTLQENNDTLAMKIKAVKKADSMTDNRIKAWVRDFFASSQ</sequence>
<proteinExistence type="predicted"/>
<name>A0A6B3R2V6_9FLAO</name>